<dbReference type="Gene3D" id="3.40.50.10740">
    <property type="entry name" value="Class I glutamine amidotransferase-like"/>
    <property type="match status" value="1"/>
</dbReference>
<gene>
    <name evidence="2" type="primary">ykfA</name>
    <name evidence="2" type="ORF">BHLFYP23_00052</name>
</gene>
<dbReference type="SUPFAM" id="SSF52317">
    <property type="entry name" value="Class I glutamine amidotransferase-like"/>
    <property type="match status" value="1"/>
</dbReference>
<accession>A0A6N2TSL0</accession>
<protein>
    <submittedName>
        <fullName evidence="2">Putative murein peptide carboxypeptidase</fullName>
        <ecNumber evidence="2">3.4.16.-</ecNumber>
    </submittedName>
</protein>
<dbReference type="AlphaFoldDB" id="A0A6N2TSL0"/>
<reference evidence="2" key="1">
    <citation type="submission" date="2019-11" db="EMBL/GenBank/DDBJ databases">
        <authorList>
            <person name="Feng L."/>
        </authorList>
    </citation>
    <scope>NUCLEOTIDE SEQUENCE</scope>
    <source>
        <strain evidence="2">BhanseniiLFYP23</strain>
    </source>
</reference>
<evidence type="ECO:0000313" key="2">
    <source>
        <dbReference type="EMBL" id="VYT07603.1"/>
    </source>
</evidence>
<dbReference type="Pfam" id="PF02016">
    <property type="entry name" value="Peptidase_S66"/>
    <property type="match status" value="1"/>
</dbReference>
<dbReference type="PANTHER" id="PTHR30237">
    <property type="entry name" value="MURAMOYLTETRAPEPTIDE CARBOXYPEPTIDASE"/>
    <property type="match status" value="1"/>
</dbReference>
<organism evidence="2">
    <name type="scientific">Blautia hansenii</name>
    <name type="common">Ruminococcus hansenii</name>
    <dbReference type="NCBI Taxonomy" id="1322"/>
    <lineage>
        <taxon>Bacteria</taxon>
        <taxon>Bacillati</taxon>
        <taxon>Bacillota</taxon>
        <taxon>Clostridia</taxon>
        <taxon>Lachnospirales</taxon>
        <taxon>Lachnospiraceae</taxon>
        <taxon>Blautia</taxon>
    </lineage>
</organism>
<dbReference type="GO" id="GO:0004180">
    <property type="term" value="F:carboxypeptidase activity"/>
    <property type="evidence" value="ECO:0007669"/>
    <property type="project" value="UniProtKB-KW"/>
</dbReference>
<keyword evidence="2" id="KW-0645">Protease</keyword>
<proteinExistence type="predicted"/>
<dbReference type="InterPro" id="IPR029062">
    <property type="entry name" value="Class_I_gatase-like"/>
</dbReference>
<dbReference type="InterPro" id="IPR003507">
    <property type="entry name" value="S66_fam"/>
</dbReference>
<dbReference type="EMBL" id="CACRSY010000012">
    <property type="protein sequence ID" value="VYT07603.1"/>
    <property type="molecule type" value="Genomic_DNA"/>
</dbReference>
<name>A0A6N2TSL0_BLAHA</name>
<dbReference type="EC" id="3.4.16.-" evidence="2"/>
<feature type="domain" description="LD-carboxypeptidase N-terminal" evidence="1">
    <location>
        <begin position="3"/>
        <end position="81"/>
    </location>
</feature>
<dbReference type="InterPro" id="IPR040449">
    <property type="entry name" value="Peptidase_S66_N"/>
</dbReference>
<keyword evidence="2" id="KW-0378">Hydrolase</keyword>
<keyword evidence="2" id="KW-0121">Carboxypeptidase</keyword>
<evidence type="ECO:0000259" key="1">
    <source>
        <dbReference type="Pfam" id="PF02016"/>
    </source>
</evidence>
<sequence length="127" mass="14680">MIYLKEHPDKRAEDLLQAFSDSEIDMILCAIGGDDTYRLLPYLFENGELQKVVTKKIFLGFSDSTMNHFMLHKVGLNTFYGQSFLSDICELGKEMLPYTKEYFEELITTGTIKEISPSDVWYEGRTN</sequence>
<dbReference type="InterPro" id="IPR027478">
    <property type="entry name" value="LdcA_N"/>
</dbReference>
<dbReference type="PANTHER" id="PTHR30237:SF4">
    <property type="entry name" value="LD-CARBOXYPEPTIDASE C-TERMINAL DOMAIN-CONTAINING PROTEIN"/>
    <property type="match status" value="1"/>
</dbReference>